<dbReference type="PIRSF" id="PIRSF018008">
    <property type="entry name" value="UCP018008"/>
    <property type="match status" value="1"/>
</dbReference>
<evidence type="ECO:0000313" key="1">
    <source>
        <dbReference type="EMBL" id="ODB92925.1"/>
    </source>
</evidence>
<dbReference type="InterPro" id="IPR007362">
    <property type="entry name" value="DUF429"/>
</dbReference>
<organism evidence="1 2">
    <name type="scientific">Candidatus Thiodiazotropha endoloripes</name>
    <dbReference type="NCBI Taxonomy" id="1818881"/>
    <lineage>
        <taxon>Bacteria</taxon>
        <taxon>Pseudomonadati</taxon>
        <taxon>Pseudomonadota</taxon>
        <taxon>Gammaproteobacteria</taxon>
        <taxon>Chromatiales</taxon>
        <taxon>Sedimenticolaceae</taxon>
        <taxon>Candidatus Thiodiazotropha</taxon>
    </lineage>
</organism>
<accession>A0A1E2UHQ3</accession>
<dbReference type="AlphaFoldDB" id="A0A1E2UHQ3"/>
<comment type="caution">
    <text evidence="1">The sequence shown here is derived from an EMBL/GenBank/DDBJ whole genome shotgun (WGS) entry which is preliminary data.</text>
</comment>
<dbReference type="RefSeq" id="WP_069025088.1">
    <property type="nucleotide sequence ID" value="NZ_LVJZ01000005.1"/>
</dbReference>
<evidence type="ECO:0008006" key="3">
    <source>
        <dbReference type="Google" id="ProtNLM"/>
    </source>
</evidence>
<evidence type="ECO:0000313" key="2">
    <source>
        <dbReference type="Proteomes" id="UP000094849"/>
    </source>
</evidence>
<name>A0A1E2UHQ3_9GAMM</name>
<keyword evidence="2" id="KW-1185">Reference proteome</keyword>
<gene>
    <name evidence="1" type="ORF">A3196_19345</name>
</gene>
<dbReference type="EMBL" id="LVJZ01000005">
    <property type="protein sequence ID" value="ODB92925.1"/>
    <property type="molecule type" value="Genomic_DNA"/>
</dbReference>
<dbReference type="InterPro" id="IPR008306">
    <property type="entry name" value="UCP018008"/>
</dbReference>
<proteinExistence type="predicted"/>
<dbReference type="Proteomes" id="UP000094849">
    <property type="component" value="Unassembled WGS sequence"/>
</dbReference>
<sequence length="249" mass="27050">MKQQLLGVDLAWHSDSNPTALASGELVEGVLKLRTIEVGLFPVNQLMRHLSAIDGLSGVAIDASLIIPNQHGQRPCEKALSRVYGSRGAACHASNTTLYPQADSVALSSQLSREGFQHLGQAKWQIECYPHPAMIEFFGLDRRLLYKKGPVAQKRAGQKQLAELIGHLISSPVLPLEIDPDLHNYFDPAEIDQLAGRSLKSNEDALDAVICLYIAGLYALNTPGLVFGDVETGYIWVPQGSKLADQSAL</sequence>
<dbReference type="Pfam" id="PF04250">
    <property type="entry name" value="DUF429"/>
    <property type="match status" value="1"/>
</dbReference>
<protein>
    <recommendedName>
        <fullName evidence="3">DUF429 domain-containing protein</fullName>
    </recommendedName>
</protein>
<reference evidence="1 2" key="1">
    <citation type="submission" date="2016-03" db="EMBL/GenBank/DDBJ databases">
        <title>Chemosynthetic sulphur-oxidizing symbionts of marine invertebrate animals are capable of nitrogen fixation.</title>
        <authorList>
            <person name="Petersen J.M."/>
            <person name="Kemper A."/>
            <person name="Gruber-Vodicka H."/>
            <person name="Cardini U."/>
            <person name="Geest Mvander."/>
            <person name="Kleiner M."/>
            <person name="Bulgheresi S."/>
            <person name="Fussmann M."/>
            <person name="Herbold C."/>
            <person name="Seah B.K.B."/>
            <person name="Antony C.Paul."/>
            <person name="Liu D."/>
            <person name="Belitz A."/>
            <person name="Weber M."/>
        </authorList>
    </citation>
    <scope>NUCLEOTIDE SEQUENCE [LARGE SCALE GENOMIC DNA]</scope>
    <source>
        <strain evidence="1">G_D</strain>
    </source>
</reference>